<sequence length="720" mass="81220">MPRLRKILAEFAGKPQPQEAAISVAEVKVFEESQNHKTYLVKLDKRFGFSITTFKEEKDASLVREDVSEETKVVFIAVDVTVSRDDIKENIFKQISTILKPSSTLLPVKIILALYSDYEDNTNDDIIAASLHFIHVCSELDASKALLDYWKTHVHAFGGEGVDRPEMNLTLMATIIQYYSGILNTTYDNHCFEVIGTEVTCQGVVTDTVNCAIIQVSDADNRDPVAVPDVDCSSEAKLEAQCLNKFFSSCTKWSDVDRWSRQNNVPYISVFVGLIDRMAYFREAFTVGPSCVLLFSQVEPGGFQWVVSQRSSRLGSFIVAIITCLLGMTSLEILTKYKKYYLIPLLEDKHQFAQEYVKKVGSNKNVASLKLTAVEAIWVEKIGQVHECSSGKVMLKQLGMDDEAMNEYYYNLCMEVARSDSFSVMISNLVFAEIITTLKTTWSHKQVQEFTNSMSERLNICSEEEKKSYSTWRESSKTLGVSTAALINKLVITPIQENEEFEIVRLKDETARHTISSISDFNLQHPKCVEALYKFVKGLRVEKTTKDALKSELEQYTLSKDSGGVITFTPVINVSALPETVIAEAESEKNETFKLNALGLRGILRLYNSKLYLMGTSLTAFAMMCVICARRGENDSYQRVGQMGEKYLVSLRQKGVNGLKDKYKPGKIKPEACGALYSKVIRPFWELHADKAYSNVRHNLLTVKCWKYRKHNGCNAPHCA</sequence>
<protein>
    <submittedName>
        <fullName evidence="1">Uncharacterized protein</fullName>
    </submittedName>
</protein>
<gene>
    <name evidence="1" type="ORF">Pcinc_006692</name>
</gene>
<dbReference type="EMBL" id="JAWQEG010000497">
    <property type="protein sequence ID" value="KAK3889306.1"/>
    <property type="molecule type" value="Genomic_DNA"/>
</dbReference>
<evidence type="ECO:0000313" key="2">
    <source>
        <dbReference type="Proteomes" id="UP001286313"/>
    </source>
</evidence>
<name>A0AAE1GCH9_PETCI</name>
<reference evidence="1" key="1">
    <citation type="submission" date="2023-10" db="EMBL/GenBank/DDBJ databases">
        <title>Genome assemblies of two species of porcelain crab, Petrolisthes cinctipes and Petrolisthes manimaculis (Anomura: Porcellanidae).</title>
        <authorList>
            <person name="Angst P."/>
        </authorList>
    </citation>
    <scope>NUCLEOTIDE SEQUENCE</scope>
    <source>
        <strain evidence="1">PB745_01</strain>
        <tissue evidence="1">Gill</tissue>
    </source>
</reference>
<keyword evidence="2" id="KW-1185">Reference proteome</keyword>
<accession>A0AAE1GCH9</accession>
<evidence type="ECO:0000313" key="1">
    <source>
        <dbReference type="EMBL" id="KAK3889306.1"/>
    </source>
</evidence>
<organism evidence="1 2">
    <name type="scientific">Petrolisthes cinctipes</name>
    <name type="common">Flat porcelain crab</name>
    <dbReference type="NCBI Taxonomy" id="88211"/>
    <lineage>
        <taxon>Eukaryota</taxon>
        <taxon>Metazoa</taxon>
        <taxon>Ecdysozoa</taxon>
        <taxon>Arthropoda</taxon>
        <taxon>Crustacea</taxon>
        <taxon>Multicrustacea</taxon>
        <taxon>Malacostraca</taxon>
        <taxon>Eumalacostraca</taxon>
        <taxon>Eucarida</taxon>
        <taxon>Decapoda</taxon>
        <taxon>Pleocyemata</taxon>
        <taxon>Anomura</taxon>
        <taxon>Galatheoidea</taxon>
        <taxon>Porcellanidae</taxon>
        <taxon>Petrolisthes</taxon>
    </lineage>
</organism>
<dbReference type="Proteomes" id="UP001286313">
    <property type="component" value="Unassembled WGS sequence"/>
</dbReference>
<comment type="caution">
    <text evidence="1">The sequence shown here is derived from an EMBL/GenBank/DDBJ whole genome shotgun (WGS) entry which is preliminary data.</text>
</comment>
<proteinExistence type="predicted"/>
<dbReference type="AlphaFoldDB" id="A0AAE1GCH9"/>